<dbReference type="Proteomes" id="UP001385951">
    <property type="component" value="Unassembled WGS sequence"/>
</dbReference>
<reference evidence="2 3" key="1">
    <citation type="submission" date="2022-09" db="EMBL/GenBank/DDBJ databases">
        <authorList>
            <person name="Palmer J.M."/>
        </authorList>
    </citation>
    <scope>NUCLEOTIDE SEQUENCE [LARGE SCALE GENOMIC DNA]</scope>
    <source>
        <strain evidence="2 3">DSM 7382</strain>
    </source>
</reference>
<accession>A0AAW0F8Y1</accession>
<evidence type="ECO:0000313" key="3">
    <source>
        <dbReference type="Proteomes" id="UP001385951"/>
    </source>
</evidence>
<name>A0AAW0F8Y1_9APHY</name>
<feature type="compositionally biased region" description="Acidic residues" evidence="1">
    <location>
        <begin position="9"/>
        <end position="30"/>
    </location>
</feature>
<protein>
    <submittedName>
        <fullName evidence="2">Uncharacterized protein</fullName>
    </submittedName>
</protein>
<organism evidence="2 3">
    <name type="scientific">Cerrena zonata</name>
    <dbReference type="NCBI Taxonomy" id="2478898"/>
    <lineage>
        <taxon>Eukaryota</taxon>
        <taxon>Fungi</taxon>
        <taxon>Dikarya</taxon>
        <taxon>Basidiomycota</taxon>
        <taxon>Agaricomycotina</taxon>
        <taxon>Agaricomycetes</taxon>
        <taxon>Polyporales</taxon>
        <taxon>Cerrenaceae</taxon>
        <taxon>Cerrena</taxon>
    </lineage>
</organism>
<proteinExistence type="predicted"/>
<keyword evidence="3" id="KW-1185">Reference proteome</keyword>
<gene>
    <name evidence="2" type="ORF">QCA50_020792</name>
</gene>
<comment type="caution">
    <text evidence="2">The sequence shown here is derived from an EMBL/GenBank/DDBJ whole genome shotgun (WGS) entry which is preliminary data.</text>
</comment>
<evidence type="ECO:0000313" key="2">
    <source>
        <dbReference type="EMBL" id="KAK7676251.1"/>
    </source>
</evidence>
<evidence type="ECO:0000256" key="1">
    <source>
        <dbReference type="SAM" id="MobiDB-lite"/>
    </source>
</evidence>
<dbReference type="AlphaFoldDB" id="A0AAW0F8Y1"/>
<sequence>MELGALSDEPNESDDSDDSESDIEPEDEFERENGFIGYGVPSKIKASTADFGMKKFNFRQVQPKKYPSTIRNNV</sequence>
<dbReference type="EMBL" id="JASBNA010000126">
    <property type="protein sequence ID" value="KAK7676251.1"/>
    <property type="molecule type" value="Genomic_DNA"/>
</dbReference>
<feature type="region of interest" description="Disordered" evidence="1">
    <location>
        <begin position="1"/>
        <end position="36"/>
    </location>
</feature>